<keyword evidence="2" id="KW-0808">Transferase</keyword>
<dbReference type="PANTHER" id="PTHR12729">
    <property type="entry name" value="TRNA(HIS) GUANYLYLTRANSFERASE-RELATED"/>
    <property type="match status" value="1"/>
</dbReference>
<gene>
    <name evidence="2" type="ORF">PHIN3_1</name>
</gene>
<dbReference type="InterPro" id="IPR024956">
    <property type="entry name" value="tRNAHis_GuaTrfase_cat"/>
</dbReference>
<dbReference type="GO" id="GO:0000287">
    <property type="term" value="F:magnesium ion binding"/>
    <property type="evidence" value="ECO:0007669"/>
    <property type="project" value="InterPro"/>
</dbReference>
<feature type="domain" description="tRNAHis guanylyltransferase catalytic" evidence="1">
    <location>
        <begin position="12"/>
        <end position="148"/>
    </location>
</feature>
<organism evidence="2 3">
    <name type="scientific">Sinorhizobium phage phiN3</name>
    <dbReference type="NCBI Taxonomy" id="1647405"/>
    <lineage>
        <taxon>Viruses</taxon>
        <taxon>Duplodnaviria</taxon>
        <taxon>Heunggongvirae</taxon>
        <taxon>Uroviricota</taxon>
        <taxon>Caudoviricetes</taxon>
        <taxon>Emdodecavirus</taxon>
        <taxon>Emdodecavirus N3</taxon>
    </lineage>
</organism>
<evidence type="ECO:0000313" key="2">
    <source>
        <dbReference type="EMBL" id="AKF13268.1"/>
    </source>
</evidence>
<keyword evidence="2" id="KW-0548">Nucleotidyltransferase</keyword>
<dbReference type="EMBL" id="KR052482">
    <property type="protein sequence ID" value="AKF13268.1"/>
    <property type="molecule type" value="Genomic_DNA"/>
</dbReference>
<dbReference type="InterPro" id="IPR038469">
    <property type="entry name" value="tRNAHis_GuaTrfase_Thg1_sf"/>
</dbReference>
<dbReference type="KEGG" id="vg:26639138"/>
<dbReference type="GO" id="GO:0008193">
    <property type="term" value="F:tRNA guanylyltransferase activity"/>
    <property type="evidence" value="ECO:0007669"/>
    <property type="project" value="InterPro"/>
</dbReference>
<dbReference type="Pfam" id="PF04446">
    <property type="entry name" value="Thg1"/>
    <property type="match status" value="1"/>
</dbReference>
<protein>
    <submittedName>
        <fullName evidence="2">tRNA-His guanylyltransferase</fullName>
    </submittedName>
</protein>
<dbReference type="RefSeq" id="YP_009212241.1">
    <property type="nucleotide sequence ID" value="NC_028945.1"/>
</dbReference>
<dbReference type="GeneID" id="26639138"/>
<proteinExistence type="predicted"/>
<dbReference type="GO" id="GO:0006400">
    <property type="term" value="P:tRNA modification"/>
    <property type="evidence" value="ECO:0007669"/>
    <property type="project" value="InterPro"/>
</dbReference>
<dbReference type="PANTHER" id="PTHR12729:SF1">
    <property type="entry name" value="TRNAHIS GUANYLYLTRANSFERASE CATALYTIC DOMAIN-CONTAINING PROTEIN"/>
    <property type="match status" value="1"/>
</dbReference>
<dbReference type="Proteomes" id="UP000202958">
    <property type="component" value="Segment"/>
</dbReference>
<name>A0A0F6SIY6_9CAUD</name>
<keyword evidence="3" id="KW-1185">Reference proteome</keyword>
<accession>A0A0F6SIY6</accession>
<sequence length="260" mass="30133">MTKTMKDPLGDRMKGYENDYRAYVGDSIHPPIYLYMRIDGRSFSNFTRELSSRGLLTKPRDKNFEDVFIRTVKDTVSEFNLLLGFHQSDETSLFFAPLVNPESQLLFDGNIQKLTSVVSSYFTSRFCYHFNEKFEEVPECSFDARIAAFKDSTEATNMLVWRYQDARRNLIQDIAHHQFGAKKLHKVSTREKFEMIGSPELRPGNFIKRVRYMLPVDTQGKVNIASEVARSRTDLIDVDFDSLDFDGRVALIYEKMVVPA</sequence>
<evidence type="ECO:0000313" key="3">
    <source>
        <dbReference type="Proteomes" id="UP000202958"/>
    </source>
</evidence>
<dbReference type="Gene3D" id="3.30.70.3000">
    <property type="match status" value="1"/>
</dbReference>
<dbReference type="OrthoDB" id="8398at10239"/>
<dbReference type="InterPro" id="IPR007537">
    <property type="entry name" value="tRNAHis_GuaTrfase_Thg1"/>
</dbReference>
<evidence type="ECO:0000259" key="1">
    <source>
        <dbReference type="Pfam" id="PF04446"/>
    </source>
</evidence>
<reference evidence="2 3" key="1">
    <citation type="submission" date="2015-04" db="EMBL/GenBank/DDBJ databases">
        <authorList>
            <person name="Hodson T.S."/>
            <person name="Hyde J.R."/>
            <person name="Schouten J.T."/>
            <person name="Crockett J.T."/>
            <person name="Smith T.A."/>
            <person name="Merrill B.D."/>
            <person name="Crook M.B."/>
            <person name="Griffitts J.S."/>
            <person name="Burnett S.H."/>
            <person name="Grose J.H."/>
            <person name="Breakwell D.P."/>
        </authorList>
    </citation>
    <scope>NUCLEOTIDE SEQUENCE [LARGE SCALE GENOMIC DNA]</scope>
</reference>